<evidence type="ECO:0000256" key="5">
    <source>
        <dbReference type="ARBA" id="ARBA00022691"/>
    </source>
</evidence>
<evidence type="ECO:0000256" key="3">
    <source>
        <dbReference type="ARBA" id="ARBA00022603"/>
    </source>
</evidence>
<evidence type="ECO:0000313" key="8">
    <source>
        <dbReference type="EMBL" id="OUQ06199.1"/>
    </source>
</evidence>
<proteinExistence type="inferred from homology"/>
<dbReference type="GO" id="GO:1904047">
    <property type="term" value="F:S-adenosyl-L-methionine binding"/>
    <property type="evidence" value="ECO:0007669"/>
    <property type="project" value="TreeGrafter"/>
</dbReference>
<dbReference type="PANTHER" id="PTHR30481">
    <property type="entry name" value="DNA ADENINE METHYLASE"/>
    <property type="match status" value="1"/>
</dbReference>
<dbReference type="Proteomes" id="UP000196258">
    <property type="component" value="Unassembled WGS sequence"/>
</dbReference>
<dbReference type="SUPFAM" id="SSF53335">
    <property type="entry name" value="S-adenosyl-L-methionine-dependent methyltransferases"/>
    <property type="match status" value="1"/>
</dbReference>
<dbReference type="Gene3D" id="1.10.1020.10">
    <property type="entry name" value="Adenine-specific Methyltransferase, Domain 2"/>
    <property type="match status" value="1"/>
</dbReference>
<evidence type="ECO:0000256" key="7">
    <source>
        <dbReference type="PIRSR" id="PIRSR000398-1"/>
    </source>
</evidence>
<comment type="similarity">
    <text evidence="1">Belongs to the N(4)/N(6)-methyltransferase family.</text>
</comment>
<keyword evidence="3 8" id="KW-0489">Methyltransferase</keyword>
<dbReference type="AlphaFoldDB" id="A0A1Y4QLP0"/>
<feature type="binding site" evidence="7">
    <location>
        <position position="7"/>
    </location>
    <ligand>
        <name>S-adenosyl-L-methionine</name>
        <dbReference type="ChEBI" id="CHEBI:59789"/>
    </ligand>
</feature>
<dbReference type="GO" id="GO:0009007">
    <property type="term" value="F:site-specific DNA-methyltransferase (adenine-specific) activity"/>
    <property type="evidence" value="ECO:0007669"/>
    <property type="project" value="UniProtKB-EC"/>
</dbReference>
<evidence type="ECO:0000256" key="4">
    <source>
        <dbReference type="ARBA" id="ARBA00022679"/>
    </source>
</evidence>
<keyword evidence="5" id="KW-0949">S-adenosyl-L-methionine</keyword>
<organism evidence="8 9">
    <name type="scientific">Thomasclavelia spiroformis</name>
    <dbReference type="NCBI Taxonomy" id="29348"/>
    <lineage>
        <taxon>Bacteria</taxon>
        <taxon>Bacillati</taxon>
        <taxon>Bacillota</taxon>
        <taxon>Erysipelotrichia</taxon>
        <taxon>Erysipelotrichales</taxon>
        <taxon>Coprobacillaceae</taxon>
        <taxon>Thomasclavelia</taxon>
    </lineage>
</organism>
<dbReference type="InterPro" id="IPR029063">
    <property type="entry name" value="SAM-dependent_MTases_sf"/>
</dbReference>
<comment type="catalytic activity">
    <reaction evidence="6">
        <text>a 2'-deoxyadenosine in DNA + S-adenosyl-L-methionine = an N(6)-methyl-2'-deoxyadenosine in DNA + S-adenosyl-L-homocysteine + H(+)</text>
        <dbReference type="Rhea" id="RHEA:15197"/>
        <dbReference type="Rhea" id="RHEA-COMP:12418"/>
        <dbReference type="Rhea" id="RHEA-COMP:12419"/>
        <dbReference type="ChEBI" id="CHEBI:15378"/>
        <dbReference type="ChEBI" id="CHEBI:57856"/>
        <dbReference type="ChEBI" id="CHEBI:59789"/>
        <dbReference type="ChEBI" id="CHEBI:90615"/>
        <dbReference type="ChEBI" id="CHEBI:90616"/>
        <dbReference type="EC" id="2.1.1.72"/>
    </reaction>
</comment>
<keyword evidence="4" id="KW-0808">Transferase</keyword>
<protein>
    <recommendedName>
        <fullName evidence="2">site-specific DNA-methyltransferase (adenine-specific)</fullName>
        <ecNumber evidence="2">2.1.1.72</ecNumber>
    </recommendedName>
</protein>
<dbReference type="PIRSF" id="PIRSF000398">
    <property type="entry name" value="M_m6A_EcoRV"/>
    <property type="match status" value="1"/>
</dbReference>
<dbReference type="EMBL" id="NFLB01000002">
    <property type="protein sequence ID" value="OUQ06199.1"/>
    <property type="molecule type" value="Genomic_DNA"/>
</dbReference>
<feature type="binding site" evidence="7">
    <location>
        <position position="171"/>
    </location>
    <ligand>
        <name>S-adenosyl-L-methionine</name>
        <dbReference type="ChEBI" id="CHEBI:59789"/>
    </ligand>
</feature>
<sequence length="248" mass="29649">MNSFIPWIGGKKLLRKEIVKRFPNNYSRYIEVFGGAGWVLFYKEKSNQLEVFNDIDGNLINLYRCIKYHALEVQRELDWLLISRETFDTYKKLIKLNVCTDIQRASMYFYLIRVSFGADRRSFGTSKKNIYSAKELLIDVQKRLSTVVIENKSYEDIIKVYDRDNALFYLDPPYYNAEKCYDADFTVDDHLNLRNLLTNIKGKFILSYNDTQYIRNLYKDFIIEEISRINNLSNKENNIYKELIIRNY</sequence>
<dbReference type="GO" id="GO:0043565">
    <property type="term" value="F:sequence-specific DNA binding"/>
    <property type="evidence" value="ECO:0007669"/>
    <property type="project" value="TreeGrafter"/>
</dbReference>
<dbReference type="GO" id="GO:0006298">
    <property type="term" value="P:mismatch repair"/>
    <property type="evidence" value="ECO:0007669"/>
    <property type="project" value="TreeGrafter"/>
</dbReference>
<feature type="binding site" evidence="7">
    <location>
        <position position="11"/>
    </location>
    <ligand>
        <name>S-adenosyl-L-methionine</name>
        <dbReference type="ChEBI" id="CHEBI:59789"/>
    </ligand>
</feature>
<name>A0A1Y4QLP0_9FIRM</name>
<evidence type="ECO:0000256" key="6">
    <source>
        <dbReference type="ARBA" id="ARBA00047942"/>
    </source>
</evidence>
<dbReference type="EC" id="2.1.1.72" evidence="2"/>
<dbReference type="InterPro" id="IPR012263">
    <property type="entry name" value="M_m6A_EcoRV"/>
</dbReference>
<evidence type="ECO:0000313" key="9">
    <source>
        <dbReference type="Proteomes" id="UP000196258"/>
    </source>
</evidence>
<dbReference type="RefSeq" id="WP_087254762.1">
    <property type="nucleotide sequence ID" value="NZ_JAGZXW010000026.1"/>
</dbReference>
<dbReference type="PANTHER" id="PTHR30481:SF4">
    <property type="entry name" value="SITE-SPECIFIC DNA-METHYLTRANSFERASE (ADENINE-SPECIFIC)"/>
    <property type="match status" value="1"/>
</dbReference>
<evidence type="ECO:0000256" key="2">
    <source>
        <dbReference type="ARBA" id="ARBA00011900"/>
    </source>
</evidence>
<dbReference type="GO" id="GO:0009307">
    <property type="term" value="P:DNA restriction-modification system"/>
    <property type="evidence" value="ECO:0007669"/>
    <property type="project" value="InterPro"/>
</dbReference>
<dbReference type="InterPro" id="IPR023095">
    <property type="entry name" value="Ade_MeTrfase_dom_2"/>
</dbReference>
<reference evidence="9" key="1">
    <citation type="submission" date="2017-04" db="EMBL/GenBank/DDBJ databases">
        <title>Function of individual gut microbiota members based on whole genome sequencing of pure cultures obtained from chicken caecum.</title>
        <authorList>
            <person name="Medvecky M."/>
            <person name="Cejkova D."/>
            <person name="Polansky O."/>
            <person name="Karasova D."/>
            <person name="Kubasova T."/>
            <person name="Cizek A."/>
            <person name="Rychlik I."/>
        </authorList>
    </citation>
    <scope>NUCLEOTIDE SEQUENCE [LARGE SCALE GENOMIC DNA]</scope>
    <source>
        <strain evidence="9">An149</strain>
    </source>
</reference>
<gene>
    <name evidence="8" type="ORF">B5E91_02710</name>
</gene>
<accession>A0A1Y4QLP0</accession>
<comment type="caution">
    <text evidence="8">The sequence shown here is derived from an EMBL/GenBank/DDBJ whole genome shotgun (WGS) entry which is preliminary data.</text>
</comment>
<dbReference type="PRINTS" id="PR00505">
    <property type="entry name" value="D12N6MTFRASE"/>
</dbReference>
<dbReference type="Pfam" id="PF02086">
    <property type="entry name" value="MethyltransfD12"/>
    <property type="match status" value="1"/>
</dbReference>
<dbReference type="GO" id="GO:0032259">
    <property type="term" value="P:methylation"/>
    <property type="evidence" value="ECO:0007669"/>
    <property type="project" value="UniProtKB-KW"/>
</dbReference>
<feature type="binding site" evidence="7">
    <location>
        <position position="54"/>
    </location>
    <ligand>
        <name>S-adenosyl-L-methionine</name>
        <dbReference type="ChEBI" id="CHEBI:59789"/>
    </ligand>
</feature>
<dbReference type="Gene3D" id="3.40.50.150">
    <property type="entry name" value="Vaccinia Virus protein VP39"/>
    <property type="match status" value="1"/>
</dbReference>
<evidence type="ECO:0000256" key="1">
    <source>
        <dbReference type="ARBA" id="ARBA00006594"/>
    </source>
</evidence>
<dbReference type="InterPro" id="IPR012327">
    <property type="entry name" value="MeTrfase_D12"/>
</dbReference>